<feature type="region of interest" description="Disordered" evidence="1">
    <location>
        <begin position="212"/>
        <end position="244"/>
    </location>
</feature>
<reference evidence="4" key="1">
    <citation type="submission" date="2016-06" db="UniProtKB">
        <authorList>
            <consortium name="WormBaseParasite"/>
        </authorList>
    </citation>
    <scope>IDENTIFICATION</scope>
</reference>
<feature type="region of interest" description="Disordered" evidence="1">
    <location>
        <begin position="1"/>
        <end position="74"/>
    </location>
</feature>
<evidence type="ECO:0000313" key="3">
    <source>
        <dbReference type="Proteomes" id="UP000270296"/>
    </source>
</evidence>
<proteinExistence type="predicted"/>
<dbReference type="Proteomes" id="UP000270296">
    <property type="component" value="Unassembled WGS sequence"/>
</dbReference>
<evidence type="ECO:0000313" key="4">
    <source>
        <dbReference type="WBParaSite" id="SBAD_0001254101-mRNA-1"/>
    </source>
</evidence>
<dbReference type="WBParaSite" id="SBAD_0001254101-mRNA-1">
    <property type="protein sequence ID" value="SBAD_0001254101-mRNA-1"/>
    <property type="gene ID" value="SBAD_0001254101"/>
</dbReference>
<keyword evidence="3" id="KW-1185">Reference proteome</keyword>
<organism evidence="4">
    <name type="scientific">Soboliphyme baturini</name>
    <dbReference type="NCBI Taxonomy" id="241478"/>
    <lineage>
        <taxon>Eukaryota</taxon>
        <taxon>Metazoa</taxon>
        <taxon>Ecdysozoa</taxon>
        <taxon>Nematoda</taxon>
        <taxon>Enoplea</taxon>
        <taxon>Dorylaimia</taxon>
        <taxon>Dioctophymatida</taxon>
        <taxon>Dioctophymatoidea</taxon>
        <taxon>Soboliphymatidae</taxon>
        <taxon>Soboliphyme</taxon>
    </lineage>
</organism>
<name>A0A183J8D8_9BILA</name>
<dbReference type="AlphaFoldDB" id="A0A183J8D8"/>
<dbReference type="EMBL" id="UZAM01017055">
    <property type="protein sequence ID" value="VDP45787.1"/>
    <property type="molecule type" value="Genomic_DNA"/>
</dbReference>
<feature type="region of interest" description="Disordered" evidence="1">
    <location>
        <begin position="315"/>
        <end position="340"/>
    </location>
</feature>
<reference evidence="2 3" key="2">
    <citation type="submission" date="2018-11" db="EMBL/GenBank/DDBJ databases">
        <authorList>
            <consortium name="Pathogen Informatics"/>
        </authorList>
    </citation>
    <scope>NUCLEOTIDE SEQUENCE [LARGE SCALE GENOMIC DNA]</scope>
</reference>
<gene>
    <name evidence="2" type="ORF">SBAD_LOCUS12136</name>
</gene>
<sequence length="443" mass="48359">MSDDACSAVGQTSIDKEVASEDYETPSEGGGVDEPLISAAATATSSLAMNRGGRPTLVCPESEEQPPPSDIPKSDAFCYRPKYYSLKLDRDIKDDEKQWRSAADPMYHFDRSLAADKEQPTEGRSPSLPRGITRVAMVPQNVCLNSQPVTNGDMALSPPSLTMKTTPLKKPPVHFPTSQHNVISLSPPPVQVGEETVIIRLKTFPKLRYPIEDLSSSSDSEDKSPTTSVAAERRQPTPTSTGALFRSETRSMSPVKFPSFEVQGNSVLQSRPKFAATPQVSARLSSVTRQLPPVPPLKPPKTLKLNPIYYATSNEPYRQPAATPTADSGSPEAPPARRKSYGEQVLEQVRKCQDIAKALKSPNIAPSKAQRMFNFRKSRVARLECGENTGVQDQANDETLVSQANNENGSVEFAKRIRNPAGKVQNYQNMAEEYGGVVTNLAR</sequence>
<feature type="compositionally biased region" description="Low complexity" evidence="1">
    <location>
        <begin position="38"/>
        <end position="48"/>
    </location>
</feature>
<protein>
    <submittedName>
        <fullName evidence="4">Synaptopodin-2-like</fullName>
    </submittedName>
</protein>
<accession>A0A183J8D8</accession>
<evidence type="ECO:0000313" key="2">
    <source>
        <dbReference type="EMBL" id="VDP45787.1"/>
    </source>
</evidence>
<evidence type="ECO:0000256" key="1">
    <source>
        <dbReference type="SAM" id="MobiDB-lite"/>
    </source>
</evidence>